<dbReference type="Gene3D" id="3.30.160.250">
    <property type="match status" value="1"/>
</dbReference>
<dbReference type="PROSITE" id="PS51257">
    <property type="entry name" value="PROKAR_LIPOPROTEIN"/>
    <property type="match status" value="1"/>
</dbReference>
<dbReference type="PANTHER" id="PTHR34504">
    <property type="entry name" value="ANTITOXIN HICB"/>
    <property type="match status" value="1"/>
</dbReference>
<protein>
    <recommendedName>
        <fullName evidence="1">HicB-like antitoxin of toxin-antitoxin system domain-containing protein</fullName>
    </recommendedName>
</protein>
<dbReference type="Proteomes" id="UP000179102">
    <property type="component" value="Unassembled WGS sequence"/>
</dbReference>
<dbReference type="InterPro" id="IPR031807">
    <property type="entry name" value="HicB-like"/>
</dbReference>
<dbReference type="PANTHER" id="PTHR34504:SF4">
    <property type="entry name" value="ANTITOXIN HICB"/>
    <property type="match status" value="1"/>
</dbReference>
<dbReference type="InterPro" id="IPR035069">
    <property type="entry name" value="TTHA1013/TTHA0281-like"/>
</dbReference>
<evidence type="ECO:0000313" key="3">
    <source>
        <dbReference type="Proteomes" id="UP000179102"/>
    </source>
</evidence>
<name>A0A1F5G7X9_9BACT</name>
<dbReference type="SUPFAM" id="SSF143100">
    <property type="entry name" value="TTHA1013/TTHA0281-like"/>
    <property type="match status" value="1"/>
</dbReference>
<proteinExistence type="predicted"/>
<dbReference type="EMBL" id="MFAZ01000007">
    <property type="protein sequence ID" value="OGD87924.1"/>
    <property type="molecule type" value="Genomic_DNA"/>
</dbReference>
<evidence type="ECO:0000259" key="1">
    <source>
        <dbReference type="Pfam" id="PF15919"/>
    </source>
</evidence>
<sequence>MKFVSDQYTFRVIFESDEGGYHAYVPVLVGCHTWGKTLEEVRENIREAIKSHVGSLIKDGQKVPAEIGFEGLEIFSANELQSPRA</sequence>
<dbReference type="STRING" id="1797711.A2870_03970"/>
<dbReference type="InterPro" id="IPR051404">
    <property type="entry name" value="TA_system_antitoxin"/>
</dbReference>
<organism evidence="2 3">
    <name type="scientific">Candidatus Curtissbacteria bacterium RIFCSPHIGHO2_01_FULL_41_11</name>
    <dbReference type="NCBI Taxonomy" id="1797711"/>
    <lineage>
        <taxon>Bacteria</taxon>
        <taxon>Candidatus Curtissiibacteriota</taxon>
    </lineage>
</organism>
<gene>
    <name evidence="2" type="ORF">A2870_03970</name>
</gene>
<accession>A0A1F5G7X9</accession>
<comment type="caution">
    <text evidence="2">The sequence shown here is derived from an EMBL/GenBank/DDBJ whole genome shotgun (WGS) entry which is preliminary data.</text>
</comment>
<dbReference type="Pfam" id="PF15919">
    <property type="entry name" value="HicB_lk_antitox"/>
    <property type="match status" value="1"/>
</dbReference>
<feature type="domain" description="HicB-like antitoxin of toxin-antitoxin system" evidence="1">
    <location>
        <begin position="13"/>
        <end position="66"/>
    </location>
</feature>
<reference evidence="2 3" key="1">
    <citation type="journal article" date="2016" name="Nat. Commun.">
        <title>Thousands of microbial genomes shed light on interconnected biogeochemical processes in an aquifer system.</title>
        <authorList>
            <person name="Anantharaman K."/>
            <person name="Brown C.T."/>
            <person name="Hug L.A."/>
            <person name="Sharon I."/>
            <person name="Castelle C.J."/>
            <person name="Probst A.J."/>
            <person name="Thomas B.C."/>
            <person name="Singh A."/>
            <person name="Wilkins M.J."/>
            <person name="Karaoz U."/>
            <person name="Brodie E.L."/>
            <person name="Williams K.H."/>
            <person name="Hubbard S.S."/>
            <person name="Banfield J.F."/>
        </authorList>
    </citation>
    <scope>NUCLEOTIDE SEQUENCE [LARGE SCALE GENOMIC DNA]</scope>
</reference>
<evidence type="ECO:0000313" key="2">
    <source>
        <dbReference type="EMBL" id="OGD87924.1"/>
    </source>
</evidence>
<dbReference type="AlphaFoldDB" id="A0A1F5G7X9"/>